<proteinExistence type="predicted"/>
<dbReference type="InterPro" id="IPR002052">
    <property type="entry name" value="DNA_methylase_N6_adenine_CS"/>
</dbReference>
<dbReference type="Proteomes" id="UP000533476">
    <property type="component" value="Unassembled WGS sequence"/>
</dbReference>
<dbReference type="PANTHER" id="PTHR43542:SF1">
    <property type="entry name" value="METHYLTRANSFERASE"/>
    <property type="match status" value="1"/>
</dbReference>
<accession>A0A7Y0L461</accession>
<keyword evidence="1 3" id="KW-0489">Methyltransferase</keyword>
<name>A0A7Y0L461_9FIRM</name>
<dbReference type="GO" id="GO:0052913">
    <property type="term" value="F:16S rRNA (guanine(966)-N(2))-methyltransferase activity"/>
    <property type="evidence" value="ECO:0007669"/>
    <property type="project" value="UniProtKB-EC"/>
</dbReference>
<keyword evidence="4" id="KW-1185">Reference proteome</keyword>
<dbReference type="AlphaFoldDB" id="A0A7Y0L461"/>
<evidence type="ECO:0000256" key="2">
    <source>
        <dbReference type="ARBA" id="ARBA00022679"/>
    </source>
</evidence>
<gene>
    <name evidence="3" type="primary">rsmD</name>
    <name evidence="3" type="ORF">HIJ39_11600</name>
</gene>
<dbReference type="InterPro" id="IPR029063">
    <property type="entry name" value="SAM-dependent_MTases_sf"/>
</dbReference>
<dbReference type="EMBL" id="JABBVZ010000036">
    <property type="protein sequence ID" value="NMP22992.1"/>
    <property type="molecule type" value="Genomic_DNA"/>
</dbReference>
<dbReference type="Gene3D" id="3.40.50.150">
    <property type="entry name" value="Vaccinia Virus protein VP39"/>
    <property type="match status" value="1"/>
</dbReference>
<dbReference type="PIRSF" id="PIRSF004553">
    <property type="entry name" value="CHP00095"/>
    <property type="match status" value="1"/>
</dbReference>
<dbReference type="GO" id="GO:0003676">
    <property type="term" value="F:nucleic acid binding"/>
    <property type="evidence" value="ECO:0007669"/>
    <property type="project" value="InterPro"/>
</dbReference>
<sequence>MRIIGGIASGRRLVAPKGAKTRPTGDWVREALFNIWQPRVRGSRFLDGYAGTGAVGLEALSRGAQEAVFCEVSRTARQVLEKNVALVGLPGAEVWPGSLEQALQSLSGKGRRFDLIFCDPPWDAGLSLAVRENLHLVLDPDGMLVVESRQSDPSVEVEGLTIVWTRRYGDTRITAYQASET</sequence>
<dbReference type="PROSITE" id="PS00092">
    <property type="entry name" value="N6_MTASE"/>
    <property type="match status" value="1"/>
</dbReference>
<reference evidence="3 4" key="1">
    <citation type="submission" date="2020-04" db="EMBL/GenBank/DDBJ databases">
        <authorList>
            <person name="Zhang R."/>
            <person name="Schippers A."/>
        </authorList>
    </citation>
    <scope>NUCLEOTIDE SEQUENCE [LARGE SCALE GENOMIC DNA]</scope>
    <source>
        <strain evidence="3 4">DSM 109850</strain>
    </source>
</reference>
<dbReference type="SUPFAM" id="SSF53335">
    <property type="entry name" value="S-adenosyl-L-methionine-dependent methyltransferases"/>
    <property type="match status" value="1"/>
</dbReference>
<protein>
    <submittedName>
        <fullName evidence="3">16S rRNA (Guanine(966)-N(2))-methyltransferase RsmD</fullName>
        <ecNumber evidence="3">2.1.1.171</ecNumber>
    </submittedName>
</protein>
<dbReference type="RefSeq" id="WP_169099836.1">
    <property type="nucleotide sequence ID" value="NZ_JABBVZ010000036.1"/>
</dbReference>
<dbReference type="InterPro" id="IPR004398">
    <property type="entry name" value="RNA_MeTrfase_RsmD"/>
</dbReference>
<dbReference type="NCBIfam" id="TIGR00095">
    <property type="entry name" value="16S rRNA (guanine(966)-N(2))-methyltransferase RsmD"/>
    <property type="match status" value="1"/>
</dbReference>
<comment type="caution">
    <text evidence="3">The sequence shown here is derived from an EMBL/GenBank/DDBJ whole genome shotgun (WGS) entry which is preliminary data.</text>
</comment>
<dbReference type="EC" id="2.1.1.171" evidence="3"/>
<dbReference type="Pfam" id="PF03602">
    <property type="entry name" value="Cons_hypoth95"/>
    <property type="match status" value="1"/>
</dbReference>
<evidence type="ECO:0000313" key="3">
    <source>
        <dbReference type="EMBL" id="NMP22992.1"/>
    </source>
</evidence>
<evidence type="ECO:0000256" key="1">
    <source>
        <dbReference type="ARBA" id="ARBA00022603"/>
    </source>
</evidence>
<organism evidence="3 4">
    <name type="scientific">Sulfobacillus harzensis</name>
    <dbReference type="NCBI Taxonomy" id="2729629"/>
    <lineage>
        <taxon>Bacteria</taxon>
        <taxon>Bacillati</taxon>
        <taxon>Bacillota</taxon>
        <taxon>Clostridia</taxon>
        <taxon>Eubacteriales</taxon>
        <taxon>Clostridiales Family XVII. Incertae Sedis</taxon>
        <taxon>Sulfobacillus</taxon>
    </lineage>
</organism>
<dbReference type="PANTHER" id="PTHR43542">
    <property type="entry name" value="METHYLTRANSFERASE"/>
    <property type="match status" value="1"/>
</dbReference>
<dbReference type="CDD" id="cd02440">
    <property type="entry name" value="AdoMet_MTases"/>
    <property type="match status" value="1"/>
</dbReference>
<keyword evidence="2 3" id="KW-0808">Transferase</keyword>
<evidence type="ECO:0000313" key="4">
    <source>
        <dbReference type="Proteomes" id="UP000533476"/>
    </source>
</evidence>